<dbReference type="AlphaFoldDB" id="W5T234"/>
<organism evidence="1">
    <name type="scientific">Borrelia hermsii YBT</name>
    <dbReference type="NCBI Taxonomy" id="1313295"/>
    <lineage>
        <taxon>Bacteria</taxon>
        <taxon>Pseudomonadati</taxon>
        <taxon>Spirochaetota</taxon>
        <taxon>Spirochaetia</taxon>
        <taxon>Spirochaetales</taxon>
        <taxon>Borreliaceae</taxon>
        <taxon>Borrelia</taxon>
    </lineage>
</organism>
<evidence type="ECO:0000313" key="1">
    <source>
        <dbReference type="EMBL" id="AHH13335.1"/>
    </source>
</evidence>
<gene>
    <name evidence="1" type="ORF">BHO_0115401</name>
</gene>
<accession>W5T234</accession>
<sequence length="46" mass="5084">MQNAQAVMLMIKNTFKKVIKGSFKSNNNNLDQFKEQTTDTCGTAGS</sequence>
<proteinExistence type="predicted"/>
<reference evidence="1" key="1">
    <citation type="submission" date="2013-04" db="EMBL/GenBank/DDBJ databases">
        <title>Comparative Genomics of Relapsing Fever Spirochetes.</title>
        <authorList>
            <person name="Schwan T.G."/>
            <person name="Raffel S.J."/>
            <person name="Porcella S.F."/>
            <person name="Martens C.A."/>
            <person name="Bruno D.P."/>
            <person name="Ricklefs S.M."/>
            <person name="Barbian K.B."/>
        </authorList>
    </citation>
    <scope>NUCLEOTIDE SEQUENCE</scope>
    <source>
        <strain evidence="1">YBT</strain>
        <plasmid evidence="1">unnamed</plasmid>
    </source>
</reference>
<dbReference type="EMBL" id="CP005724">
    <property type="protein sequence ID" value="AHH13335.1"/>
    <property type="molecule type" value="Genomic_DNA"/>
</dbReference>
<keyword evidence="1" id="KW-0449">Lipoprotein</keyword>
<dbReference type="HOGENOM" id="CLU_3180892_0_0_12"/>
<protein>
    <submittedName>
        <fullName evidence="1">Lipoprotein</fullName>
    </submittedName>
</protein>
<name>W5T234_BORHE</name>
<geneLocation type="plasmid" evidence="1">
    <name>unnamed</name>
</geneLocation>
<keyword evidence="1" id="KW-0614">Plasmid</keyword>